<dbReference type="CDD" id="cd05252">
    <property type="entry name" value="CDP_GD_SDR_e"/>
    <property type="match status" value="1"/>
</dbReference>
<proteinExistence type="predicted"/>
<dbReference type="Gene3D" id="3.40.50.720">
    <property type="entry name" value="NAD(P)-binding Rossmann-like Domain"/>
    <property type="match status" value="1"/>
</dbReference>
<gene>
    <name evidence="2" type="primary">rfbG</name>
    <name evidence="2" type="ORF">ABOZ73_04665</name>
</gene>
<reference evidence="2" key="1">
    <citation type="submission" date="2024-06" db="EMBL/GenBank/DDBJ databases">
        <title>Caulobacter inopinatus, sp. nov.</title>
        <authorList>
            <person name="Donachie S.P."/>
        </authorList>
    </citation>
    <scope>NUCLEOTIDE SEQUENCE</scope>
    <source>
        <strain evidence="2">73W</strain>
    </source>
</reference>
<keyword evidence="2" id="KW-0456">Lyase</keyword>
<name>A0AB39KWR4_9CAUL</name>
<evidence type="ECO:0000313" key="2">
    <source>
        <dbReference type="EMBL" id="XDO97714.1"/>
    </source>
</evidence>
<dbReference type="InterPro" id="IPR016040">
    <property type="entry name" value="NAD(P)-bd_dom"/>
</dbReference>
<accession>A0AB39KWR4</accession>
<dbReference type="PANTHER" id="PTHR43000">
    <property type="entry name" value="DTDP-D-GLUCOSE 4,6-DEHYDRATASE-RELATED"/>
    <property type="match status" value="1"/>
</dbReference>
<evidence type="ECO:0000259" key="1">
    <source>
        <dbReference type="Pfam" id="PF16363"/>
    </source>
</evidence>
<dbReference type="SUPFAM" id="SSF51735">
    <property type="entry name" value="NAD(P)-binding Rossmann-fold domains"/>
    <property type="match status" value="1"/>
</dbReference>
<dbReference type="Gene3D" id="3.90.25.10">
    <property type="entry name" value="UDP-galactose 4-epimerase, domain 1"/>
    <property type="match status" value="1"/>
</dbReference>
<feature type="domain" description="NAD(P)-binding" evidence="1">
    <location>
        <begin position="25"/>
        <end position="330"/>
    </location>
</feature>
<dbReference type="RefSeq" id="WP_369061108.1">
    <property type="nucleotide sequence ID" value="NZ_CP158375.1"/>
</dbReference>
<dbReference type="GO" id="GO:0047733">
    <property type="term" value="F:CDP-glucose 4,6-dehydratase activity"/>
    <property type="evidence" value="ECO:0007669"/>
    <property type="project" value="UniProtKB-EC"/>
</dbReference>
<dbReference type="InterPro" id="IPR036291">
    <property type="entry name" value="NAD(P)-bd_dom_sf"/>
</dbReference>
<dbReference type="NCBIfam" id="TIGR02622">
    <property type="entry name" value="CDP_4_6_dhtase"/>
    <property type="match status" value="1"/>
</dbReference>
<dbReference type="Pfam" id="PF16363">
    <property type="entry name" value="GDP_Man_Dehyd"/>
    <property type="match status" value="1"/>
</dbReference>
<dbReference type="InterPro" id="IPR013445">
    <property type="entry name" value="CDP_4_6_deHydtase"/>
</dbReference>
<dbReference type="AlphaFoldDB" id="A0AB39KWR4"/>
<sequence length="366" mass="39646">MGQRQGAVEVVVTPSPDFWRGRRVLLTGHTGFKGAWLTLWLTRLGAEVHGLSLAPKTDRDLWSAADLGKIGQTRIGDIRDPAVVQAAFDAARPQVVIHMAAQAIVQASYDDPVGTFSTNVMGTIHVLEAARRSGGVEAFVNVTSDKAYENREQLWAYREDEPMGGSDPYSASKGCAELVTTAWRRSFLKDGGPYLASARAGNVIGGGDWAEDRLVPDCARAFAAGAPVLIRNPLATRPWQHVLEPLSGYLVLAQALVEQGGAVAEGWNCGPAEADAWPVSKVADRLVALWGGQARWERDPAGWPHEAMLLRVDAAKARARLGWRPRLSVELALQWSADWYQAEARGEDVAAKTLAQIEAYEAFAVS</sequence>
<dbReference type="EC" id="4.2.1.45" evidence="2"/>
<protein>
    <submittedName>
        <fullName evidence="2">CDP-glucose 4,6-dehydratase</fullName>
        <ecNumber evidence="2">4.2.1.45</ecNumber>
    </submittedName>
</protein>
<organism evidence="2">
    <name type="scientific">Caulobacter sp. 73W</name>
    <dbReference type="NCBI Taxonomy" id="3161137"/>
    <lineage>
        <taxon>Bacteria</taxon>
        <taxon>Pseudomonadati</taxon>
        <taxon>Pseudomonadota</taxon>
        <taxon>Alphaproteobacteria</taxon>
        <taxon>Caulobacterales</taxon>
        <taxon>Caulobacteraceae</taxon>
        <taxon>Caulobacter</taxon>
    </lineage>
</organism>
<dbReference type="EMBL" id="CP158375">
    <property type="protein sequence ID" value="XDO97714.1"/>
    <property type="molecule type" value="Genomic_DNA"/>
</dbReference>